<dbReference type="PANTHER" id="PTHR11690:SF288">
    <property type="entry name" value="AMILORIDE-SENSITIVE NA+ CHANNEL-RELATED"/>
    <property type="match status" value="1"/>
</dbReference>
<comment type="caution">
    <text evidence="13">The sequence shown here is derived from an EMBL/GenBank/DDBJ whole genome shotgun (WGS) entry which is preliminary data.</text>
</comment>
<dbReference type="GO" id="GO:0015280">
    <property type="term" value="F:ligand-gated sodium channel activity"/>
    <property type="evidence" value="ECO:0007669"/>
    <property type="project" value="TreeGrafter"/>
</dbReference>
<keyword evidence="11 12" id="KW-0407">Ion channel</keyword>
<dbReference type="InParanoid" id="A0A482XGA0"/>
<reference evidence="13 14" key="1">
    <citation type="journal article" date="2017" name="Gigascience">
        <title>Genome sequence of the small brown planthopper, Laodelphax striatellus.</title>
        <authorList>
            <person name="Zhu J."/>
            <person name="Jiang F."/>
            <person name="Wang X."/>
            <person name="Yang P."/>
            <person name="Bao Y."/>
            <person name="Zhao W."/>
            <person name="Wang W."/>
            <person name="Lu H."/>
            <person name="Wang Q."/>
            <person name="Cui N."/>
            <person name="Li J."/>
            <person name="Chen X."/>
            <person name="Luo L."/>
            <person name="Yu J."/>
            <person name="Kang L."/>
            <person name="Cui F."/>
        </authorList>
    </citation>
    <scope>NUCLEOTIDE SEQUENCE [LARGE SCALE GENOMIC DNA]</scope>
    <source>
        <strain evidence="13">Lst14</strain>
    </source>
</reference>
<gene>
    <name evidence="13" type="ORF">LSTR_LSTR002272</name>
</gene>
<keyword evidence="3 12" id="KW-0813">Transport</keyword>
<keyword evidence="5 12" id="KW-0812">Transmembrane</keyword>
<keyword evidence="9" id="KW-0472">Membrane</keyword>
<keyword evidence="14" id="KW-1185">Reference proteome</keyword>
<dbReference type="Proteomes" id="UP000291343">
    <property type="component" value="Unassembled WGS sequence"/>
</dbReference>
<evidence type="ECO:0000256" key="10">
    <source>
        <dbReference type="ARBA" id="ARBA00023201"/>
    </source>
</evidence>
<evidence type="ECO:0000256" key="11">
    <source>
        <dbReference type="ARBA" id="ARBA00023303"/>
    </source>
</evidence>
<evidence type="ECO:0000256" key="7">
    <source>
        <dbReference type="ARBA" id="ARBA00023053"/>
    </source>
</evidence>
<dbReference type="STRING" id="195883.A0A482XGA0"/>
<accession>A0A482XGA0</accession>
<dbReference type="EMBL" id="QKKF02010496">
    <property type="protein sequence ID" value="RZF44499.1"/>
    <property type="molecule type" value="Genomic_DNA"/>
</dbReference>
<dbReference type="Pfam" id="PF00858">
    <property type="entry name" value="ASC"/>
    <property type="match status" value="1"/>
</dbReference>
<keyword evidence="7" id="KW-0915">Sodium</keyword>
<dbReference type="AlphaFoldDB" id="A0A482XGA0"/>
<proteinExistence type="inferred from homology"/>
<dbReference type="OrthoDB" id="5874059at2759"/>
<comment type="subcellular location">
    <subcellularLocation>
        <location evidence="1">Membrane</location>
        <topology evidence="1">Multi-pass membrane protein</topology>
    </subcellularLocation>
</comment>
<organism evidence="13 14">
    <name type="scientific">Laodelphax striatellus</name>
    <name type="common">Small brown planthopper</name>
    <name type="synonym">Delphax striatella</name>
    <dbReference type="NCBI Taxonomy" id="195883"/>
    <lineage>
        <taxon>Eukaryota</taxon>
        <taxon>Metazoa</taxon>
        <taxon>Ecdysozoa</taxon>
        <taxon>Arthropoda</taxon>
        <taxon>Hexapoda</taxon>
        <taxon>Insecta</taxon>
        <taxon>Pterygota</taxon>
        <taxon>Neoptera</taxon>
        <taxon>Paraneoptera</taxon>
        <taxon>Hemiptera</taxon>
        <taxon>Auchenorrhyncha</taxon>
        <taxon>Fulgoroidea</taxon>
        <taxon>Delphacidae</taxon>
        <taxon>Criomorphinae</taxon>
        <taxon>Laodelphax</taxon>
    </lineage>
</organism>
<keyword evidence="4 12" id="KW-0894">Sodium channel</keyword>
<protein>
    <submittedName>
        <fullName evidence="13">Uncharacterized protein</fullName>
    </submittedName>
</protein>
<evidence type="ECO:0000313" key="13">
    <source>
        <dbReference type="EMBL" id="RZF44499.1"/>
    </source>
</evidence>
<keyword evidence="8 12" id="KW-0406">Ion transport</keyword>
<evidence type="ECO:0000256" key="6">
    <source>
        <dbReference type="ARBA" id="ARBA00022989"/>
    </source>
</evidence>
<dbReference type="InterPro" id="IPR001873">
    <property type="entry name" value="ENaC"/>
</dbReference>
<keyword evidence="6" id="KW-1133">Transmembrane helix</keyword>
<dbReference type="Gene3D" id="2.60.470.10">
    <property type="entry name" value="Acid-sensing ion channels like domains"/>
    <property type="match status" value="1"/>
</dbReference>
<evidence type="ECO:0000313" key="14">
    <source>
        <dbReference type="Proteomes" id="UP000291343"/>
    </source>
</evidence>
<dbReference type="PANTHER" id="PTHR11690">
    <property type="entry name" value="AMILORIDE-SENSITIVE SODIUM CHANNEL-RELATED"/>
    <property type="match status" value="1"/>
</dbReference>
<evidence type="ECO:0000256" key="9">
    <source>
        <dbReference type="ARBA" id="ARBA00023136"/>
    </source>
</evidence>
<evidence type="ECO:0000256" key="12">
    <source>
        <dbReference type="RuleBase" id="RU000679"/>
    </source>
</evidence>
<dbReference type="GO" id="GO:0005886">
    <property type="term" value="C:plasma membrane"/>
    <property type="evidence" value="ECO:0007669"/>
    <property type="project" value="TreeGrafter"/>
</dbReference>
<name>A0A482XGA0_LAOST</name>
<evidence type="ECO:0000256" key="1">
    <source>
        <dbReference type="ARBA" id="ARBA00004141"/>
    </source>
</evidence>
<keyword evidence="10 12" id="KW-0739">Sodium transport</keyword>
<evidence type="ECO:0000256" key="5">
    <source>
        <dbReference type="ARBA" id="ARBA00022692"/>
    </source>
</evidence>
<sequence>MPNDSAVITSIMSTNFPSYALEQPTVTICSPYKVVKSRVDEFFRIMTFDSDIQKYELEQTISIFAHYLQRNKPDISKKSNKSVMIIIMKWTDFLEKNYWTISDFLIFHHQPCDEFILKCYVARKPTICSDIFRVSKTRYGLCCSYDYLQTRDALLLKVNPPLKKRRNNFRQYNGLFEDGITFLLNLSHQNPIYSSNEYNAALVYLHSRDDYPFVYTNAAWISSGIEMVYRYSINAMVSSTAVKNLDPSLRKCYSRDEVKLKFFDHYTLENCNIEADMELMIEKCNCLLTRYPNQGFVKDCTVYNSFCYHSLGIDYSFYHKKFVNINGKRMQCLERCNYVRHIPTSNSAPIADPELNSYGVWDDIKNITGLALFSLFRGSTESVVYEKTLTATNLELIVWISGFAGPTPQDRRDFD</sequence>
<evidence type="ECO:0000256" key="4">
    <source>
        <dbReference type="ARBA" id="ARBA00022461"/>
    </source>
</evidence>
<evidence type="ECO:0000256" key="3">
    <source>
        <dbReference type="ARBA" id="ARBA00022448"/>
    </source>
</evidence>
<evidence type="ECO:0000256" key="2">
    <source>
        <dbReference type="ARBA" id="ARBA00007193"/>
    </source>
</evidence>
<evidence type="ECO:0000256" key="8">
    <source>
        <dbReference type="ARBA" id="ARBA00023065"/>
    </source>
</evidence>
<comment type="similarity">
    <text evidence="2 12">Belongs to the amiloride-sensitive sodium channel (TC 1.A.6) family.</text>
</comment>